<feature type="transmembrane region" description="Helical" evidence="8">
    <location>
        <begin position="374"/>
        <end position="397"/>
    </location>
</feature>
<feature type="transmembrane region" description="Helical" evidence="8">
    <location>
        <begin position="275"/>
        <end position="294"/>
    </location>
</feature>
<accession>A0AAP9T181</accession>
<feature type="transmembrane region" description="Helical" evidence="8">
    <location>
        <begin position="6"/>
        <end position="25"/>
    </location>
</feature>
<evidence type="ECO:0000256" key="2">
    <source>
        <dbReference type="ARBA" id="ARBA00022475"/>
    </source>
</evidence>
<feature type="transmembrane region" description="Helical" evidence="8">
    <location>
        <begin position="244"/>
        <end position="263"/>
    </location>
</feature>
<evidence type="ECO:0000256" key="7">
    <source>
        <dbReference type="RuleBase" id="RU000320"/>
    </source>
</evidence>
<evidence type="ECO:0000313" key="10">
    <source>
        <dbReference type="EMBL" id="QKS24663.1"/>
    </source>
</evidence>
<keyword evidence="3 7" id="KW-0812">Transmembrane</keyword>
<feature type="transmembrane region" description="Helical" evidence="8">
    <location>
        <begin position="37"/>
        <end position="55"/>
    </location>
</feature>
<dbReference type="EMBL" id="CP054580">
    <property type="protein sequence ID" value="QKS24663.1"/>
    <property type="molecule type" value="Genomic_DNA"/>
</dbReference>
<dbReference type="EC" id="1.-.-.-" evidence="10"/>
<dbReference type="GO" id="GO:0016491">
    <property type="term" value="F:oxidoreductase activity"/>
    <property type="evidence" value="ECO:0007669"/>
    <property type="project" value="UniProtKB-KW"/>
</dbReference>
<evidence type="ECO:0000259" key="9">
    <source>
        <dbReference type="Pfam" id="PF00361"/>
    </source>
</evidence>
<evidence type="ECO:0000256" key="8">
    <source>
        <dbReference type="SAM" id="Phobius"/>
    </source>
</evidence>
<sequence>MNAAWLPLTALATSLLVVVIIFALPEDARRLRTTINLMAAVVKIILVILMVRRVAAGHEDIFSFQVIGGVDFVLRSDALGVMFAGLSSLLWLCTTIYAIGYLEGSANRKRFFGFFSLCVASTIGIALADNLFTFLIFYEMLTLSTYPLVVHNGTRQALDAGRVYLRYTLSAGVVLLLGTVLLYSLTGDQSFSSEEGLGDYLNDHRGLLTLIFALLVGGLAVKTAMVPLHGWLPRAMVAPAPVSALLHAVAVVKAGAFGILRVVYDLFGIELSVELGVITLLAVAASFTIIYGSLRAIAQEELKPRLAFSTVSQVSYVILGIGLFGPFGTVGALAHLLHQGLMKVTLFFCAGNYAEELGIHRIDEMDGAGKRMPLTSIAFTIGAFGMIGLPPVAGFITKWYLGVGAIQAEMYWVVAVLVASSTLNAMYFLPIVHRLWFRSGPAHGKGSWPKEQRLGRFETHSWLLLPMVFTALVSLGAGLFAGLPFSPLDWAARVANGEYLP</sequence>
<dbReference type="PANTHER" id="PTHR42682:SF4">
    <property type="entry name" value="NADH-UBIQUINONE_PLASTOQUINONE"/>
    <property type="match status" value="1"/>
</dbReference>
<organism evidence="10 11">
    <name type="scientific">Vreelandella titanicae</name>
    <dbReference type="NCBI Taxonomy" id="664683"/>
    <lineage>
        <taxon>Bacteria</taxon>
        <taxon>Pseudomonadati</taxon>
        <taxon>Pseudomonadota</taxon>
        <taxon>Gammaproteobacteria</taxon>
        <taxon>Oceanospirillales</taxon>
        <taxon>Halomonadaceae</taxon>
        <taxon>Vreelandella</taxon>
    </lineage>
</organism>
<feature type="domain" description="NADH:quinone oxidoreductase/Mrp antiporter transmembrane" evidence="9">
    <location>
        <begin position="128"/>
        <end position="421"/>
    </location>
</feature>
<comment type="subcellular location">
    <subcellularLocation>
        <location evidence="1">Cell membrane</location>
        <topology evidence="1">Multi-pass membrane protein</topology>
    </subcellularLocation>
    <subcellularLocation>
        <location evidence="7">Membrane</location>
        <topology evidence="7">Multi-pass membrane protein</topology>
    </subcellularLocation>
</comment>
<evidence type="ECO:0000256" key="3">
    <source>
        <dbReference type="ARBA" id="ARBA00022692"/>
    </source>
</evidence>
<feature type="transmembrane region" description="Helical" evidence="8">
    <location>
        <begin position="462"/>
        <end position="483"/>
    </location>
</feature>
<feature type="transmembrane region" description="Helical" evidence="8">
    <location>
        <begin position="207"/>
        <end position="232"/>
    </location>
</feature>
<dbReference type="PRINTS" id="PR01434">
    <property type="entry name" value="NADHDHGNASE5"/>
</dbReference>
<keyword evidence="4 8" id="KW-1133">Transmembrane helix</keyword>
<dbReference type="Pfam" id="PF00361">
    <property type="entry name" value="Proton_antipo_M"/>
    <property type="match status" value="1"/>
</dbReference>
<keyword evidence="5 10" id="KW-0560">Oxidoreductase</keyword>
<name>A0AAP9T181_9GAMM</name>
<reference evidence="10 11" key="1">
    <citation type="submission" date="2019-12" db="EMBL/GenBank/DDBJ databases">
        <title>Genome sequencing and assembly of endphytes of Porphyra tenera.</title>
        <authorList>
            <person name="Park J.M."/>
            <person name="Shin R."/>
            <person name="Jo S.H."/>
        </authorList>
    </citation>
    <scope>NUCLEOTIDE SEQUENCE [LARGE SCALE GENOMIC DNA]</scope>
    <source>
        <strain evidence="10 11">GPM3</strain>
    </source>
</reference>
<dbReference type="Proteomes" id="UP000509761">
    <property type="component" value="Chromosome"/>
</dbReference>
<dbReference type="InterPro" id="IPR052175">
    <property type="entry name" value="ComplexI-like_HydComp"/>
</dbReference>
<keyword evidence="6 8" id="KW-0472">Membrane</keyword>
<dbReference type="GO" id="GO:0005886">
    <property type="term" value="C:plasma membrane"/>
    <property type="evidence" value="ECO:0007669"/>
    <property type="project" value="UniProtKB-SubCell"/>
</dbReference>
<feature type="transmembrane region" description="Helical" evidence="8">
    <location>
        <begin position="314"/>
        <end position="337"/>
    </location>
</feature>
<evidence type="ECO:0000313" key="11">
    <source>
        <dbReference type="Proteomes" id="UP000509761"/>
    </source>
</evidence>
<protein>
    <submittedName>
        <fullName evidence="10">Hydrogenase-4 component B</fullName>
        <ecNumber evidence="10">1.-.-.-</ecNumber>
    </submittedName>
</protein>
<proteinExistence type="predicted"/>
<evidence type="ECO:0000256" key="6">
    <source>
        <dbReference type="ARBA" id="ARBA00023136"/>
    </source>
</evidence>
<gene>
    <name evidence="10" type="ORF">FX987_02445</name>
</gene>
<feature type="transmembrane region" description="Helical" evidence="8">
    <location>
        <begin position="409"/>
        <end position="429"/>
    </location>
</feature>
<keyword evidence="2" id="KW-1003">Cell membrane</keyword>
<feature type="transmembrane region" description="Helical" evidence="8">
    <location>
        <begin position="78"/>
        <end position="99"/>
    </location>
</feature>
<dbReference type="PANTHER" id="PTHR42682">
    <property type="entry name" value="HYDROGENASE-4 COMPONENT F"/>
    <property type="match status" value="1"/>
</dbReference>
<dbReference type="RefSeq" id="WP_022522454.1">
    <property type="nucleotide sequence ID" value="NZ_CP054580.1"/>
</dbReference>
<dbReference type="AlphaFoldDB" id="A0AAP9T181"/>
<evidence type="ECO:0000256" key="1">
    <source>
        <dbReference type="ARBA" id="ARBA00004651"/>
    </source>
</evidence>
<keyword evidence="11" id="KW-1185">Reference proteome</keyword>
<evidence type="ECO:0000256" key="4">
    <source>
        <dbReference type="ARBA" id="ARBA00022989"/>
    </source>
</evidence>
<feature type="transmembrane region" description="Helical" evidence="8">
    <location>
        <begin position="164"/>
        <end position="186"/>
    </location>
</feature>
<evidence type="ECO:0000256" key="5">
    <source>
        <dbReference type="ARBA" id="ARBA00023002"/>
    </source>
</evidence>
<feature type="transmembrane region" description="Helical" evidence="8">
    <location>
        <begin position="111"/>
        <end position="138"/>
    </location>
</feature>
<dbReference type="InterPro" id="IPR001750">
    <property type="entry name" value="ND/Mrp_TM"/>
</dbReference>